<dbReference type="AlphaFoldDB" id="A0A1F4UG42"/>
<dbReference type="Proteomes" id="UP000177025">
    <property type="component" value="Unassembled WGS sequence"/>
</dbReference>
<dbReference type="GO" id="GO:0003735">
    <property type="term" value="F:structural constituent of ribosome"/>
    <property type="evidence" value="ECO:0007669"/>
    <property type="project" value="InterPro"/>
</dbReference>
<name>A0A1F4UG42_UNCW3</name>
<evidence type="ECO:0000256" key="2">
    <source>
        <dbReference type="ARBA" id="ARBA00022980"/>
    </source>
</evidence>
<organism evidence="5 6">
    <name type="scientific">candidate division WOR-3 bacterium RBG_13_43_14</name>
    <dbReference type="NCBI Taxonomy" id="1802590"/>
    <lineage>
        <taxon>Bacteria</taxon>
        <taxon>Bacteria division WOR-3</taxon>
    </lineage>
</organism>
<dbReference type="InterPro" id="IPR001790">
    <property type="entry name" value="Ribosomal_uL10"/>
</dbReference>
<dbReference type="GO" id="GO:0015934">
    <property type="term" value="C:large ribosomal subunit"/>
    <property type="evidence" value="ECO:0007669"/>
    <property type="project" value="InterPro"/>
</dbReference>
<evidence type="ECO:0000313" key="6">
    <source>
        <dbReference type="Proteomes" id="UP000177025"/>
    </source>
</evidence>
<keyword evidence="2 5" id="KW-0689">Ribosomal protein</keyword>
<evidence type="ECO:0000256" key="3">
    <source>
        <dbReference type="ARBA" id="ARBA00023274"/>
    </source>
</evidence>
<comment type="caution">
    <text evidence="5">The sequence shown here is derived from an EMBL/GenBank/DDBJ whole genome shotgun (WGS) entry which is preliminary data.</text>
</comment>
<dbReference type="Gene3D" id="3.30.70.1730">
    <property type="match status" value="1"/>
</dbReference>
<dbReference type="InterPro" id="IPR002363">
    <property type="entry name" value="Ribosomal_uL10_CS_bac"/>
</dbReference>
<dbReference type="SUPFAM" id="SSF160369">
    <property type="entry name" value="Ribosomal protein L10-like"/>
    <property type="match status" value="1"/>
</dbReference>
<dbReference type="GO" id="GO:0006412">
    <property type="term" value="P:translation"/>
    <property type="evidence" value="ECO:0007669"/>
    <property type="project" value="InterPro"/>
</dbReference>
<dbReference type="InterPro" id="IPR047865">
    <property type="entry name" value="Ribosomal_uL10_bac_type"/>
</dbReference>
<dbReference type="Pfam" id="PF00466">
    <property type="entry name" value="Ribosomal_L10"/>
    <property type="match status" value="1"/>
</dbReference>
<sequence>MPSKNNIKYLEDTKEKMQSGKAFYFTDFSGVSVQNLEKLRIELKKSKGNYLVVKNTLGTLVMKKLGFTDEMIGNMFIGPTGIAIAFDDPIILAKILNGSKNIKIKGSIIEGVFYNTEDVIRFSKLPSKEGLYAQVAGSLNILGNLVGALEGMMRNLIYTLISIKEKRDEKK</sequence>
<dbReference type="PANTHER" id="PTHR11560">
    <property type="entry name" value="39S RIBOSOMAL PROTEIN L10, MITOCHONDRIAL"/>
    <property type="match status" value="1"/>
</dbReference>
<dbReference type="NCBIfam" id="NF000955">
    <property type="entry name" value="PRK00099.1-1"/>
    <property type="match status" value="1"/>
</dbReference>
<dbReference type="InterPro" id="IPR043141">
    <property type="entry name" value="Ribosomal_uL10-like_sf"/>
</dbReference>
<protein>
    <recommendedName>
        <fullName evidence="4">50S ribosomal protein L10</fullName>
    </recommendedName>
</protein>
<keyword evidence="3" id="KW-0687">Ribonucleoprotein</keyword>
<evidence type="ECO:0000256" key="1">
    <source>
        <dbReference type="ARBA" id="ARBA00008889"/>
    </source>
</evidence>
<proteinExistence type="inferred from homology"/>
<gene>
    <name evidence="5" type="ORF">A2Y85_06680</name>
</gene>
<dbReference type="CDD" id="cd05797">
    <property type="entry name" value="Ribosomal_L10"/>
    <property type="match status" value="1"/>
</dbReference>
<evidence type="ECO:0000256" key="4">
    <source>
        <dbReference type="RuleBase" id="RU003636"/>
    </source>
</evidence>
<comment type="similarity">
    <text evidence="1">Belongs to the universal ribosomal protein uL10 family.</text>
</comment>
<reference evidence="5 6" key="1">
    <citation type="journal article" date="2016" name="Nat. Commun.">
        <title>Thousands of microbial genomes shed light on interconnected biogeochemical processes in an aquifer system.</title>
        <authorList>
            <person name="Anantharaman K."/>
            <person name="Brown C.T."/>
            <person name="Hug L.A."/>
            <person name="Sharon I."/>
            <person name="Castelle C.J."/>
            <person name="Probst A.J."/>
            <person name="Thomas B.C."/>
            <person name="Singh A."/>
            <person name="Wilkins M.J."/>
            <person name="Karaoz U."/>
            <person name="Brodie E.L."/>
            <person name="Williams K.H."/>
            <person name="Hubbard S.S."/>
            <person name="Banfield J.F."/>
        </authorList>
    </citation>
    <scope>NUCLEOTIDE SEQUENCE [LARGE SCALE GENOMIC DNA]</scope>
</reference>
<evidence type="ECO:0000313" key="5">
    <source>
        <dbReference type="EMBL" id="OGC43911.1"/>
    </source>
</evidence>
<accession>A0A1F4UG42</accession>
<dbReference type="PROSITE" id="PS01109">
    <property type="entry name" value="RIBOSOMAL_L10"/>
    <property type="match status" value="1"/>
</dbReference>
<dbReference type="EMBL" id="MEUM01000002">
    <property type="protein sequence ID" value="OGC43911.1"/>
    <property type="molecule type" value="Genomic_DNA"/>
</dbReference>
<dbReference type="Gene3D" id="6.10.250.290">
    <property type="match status" value="1"/>
</dbReference>